<dbReference type="Proteomes" id="UP000261600">
    <property type="component" value="Unplaced"/>
</dbReference>
<dbReference type="Ensembl" id="ENSMALT00000025055.1">
    <property type="protein sequence ID" value="ENSMALP00000024592.1"/>
    <property type="gene ID" value="ENSMALG00000017132.1"/>
</dbReference>
<accession>A0A3Q3K7W0</accession>
<dbReference type="AlphaFoldDB" id="A0A3Q3K7W0"/>
<name>A0A3Q3K7W0_MONAL</name>
<feature type="region of interest" description="Disordered" evidence="1">
    <location>
        <begin position="1"/>
        <end position="66"/>
    </location>
</feature>
<organism evidence="2 3">
    <name type="scientific">Monopterus albus</name>
    <name type="common">Swamp eel</name>
    <dbReference type="NCBI Taxonomy" id="43700"/>
    <lineage>
        <taxon>Eukaryota</taxon>
        <taxon>Metazoa</taxon>
        <taxon>Chordata</taxon>
        <taxon>Craniata</taxon>
        <taxon>Vertebrata</taxon>
        <taxon>Euteleostomi</taxon>
        <taxon>Actinopterygii</taxon>
        <taxon>Neopterygii</taxon>
        <taxon>Teleostei</taxon>
        <taxon>Neoteleostei</taxon>
        <taxon>Acanthomorphata</taxon>
        <taxon>Anabantaria</taxon>
        <taxon>Synbranchiformes</taxon>
        <taxon>Synbranchidae</taxon>
        <taxon>Monopterus</taxon>
    </lineage>
</organism>
<feature type="compositionally biased region" description="Acidic residues" evidence="1">
    <location>
        <begin position="37"/>
        <end position="66"/>
    </location>
</feature>
<protein>
    <submittedName>
        <fullName evidence="2">Uncharacterized protein</fullName>
    </submittedName>
</protein>
<reference evidence="2" key="2">
    <citation type="submission" date="2025-09" db="UniProtKB">
        <authorList>
            <consortium name="Ensembl"/>
        </authorList>
    </citation>
    <scope>IDENTIFICATION</scope>
</reference>
<evidence type="ECO:0000313" key="3">
    <source>
        <dbReference type="Proteomes" id="UP000261600"/>
    </source>
</evidence>
<evidence type="ECO:0000313" key="2">
    <source>
        <dbReference type="Ensembl" id="ENSMALP00000024592.1"/>
    </source>
</evidence>
<proteinExistence type="predicted"/>
<dbReference type="STRING" id="43700.ENSMALP00000024592"/>
<keyword evidence="3" id="KW-1185">Reference proteome</keyword>
<sequence>MEQKHFVASSGLHTFSEGEEVRGSGGETHNSERVTEVEEDRSPEDDKETPGNEDCEEEEEEEELDDILYPPSLSHRKASNPELTHGFSPALKLMRYLSEDGKNIRRRSLGGGLTGKYLLLPSNPQLTQTAWHPSSETSNLSRMHSLNLGKSDPSLTSSLVSTVHHDPCHSILHPQPGRRLPRLSVGEKPIFVKLRDFC</sequence>
<evidence type="ECO:0000256" key="1">
    <source>
        <dbReference type="SAM" id="MobiDB-lite"/>
    </source>
</evidence>
<reference evidence="2" key="1">
    <citation type="submission" date="2025-08" db="UniProtKB">
        <authorList>
            <consortium name="Ensembl"/>
        </authorList>
    </citation>
    <scope>IDENTIFICATION</scope>
</reference>